<name>A0A2P2E3I8_9LEPT</name>
<proteinExistence type="predicted"/>
<dbReference type="InterPro" id="IPR036163">
    <property type="entry name" value="HMA_dom_sf"/>
</dbReference>
<accession>A0A2P2E3I8</accession>
<dbReference type="SUPFAM" id="SSF55008">
    <property type="entry name" value="HMA, heavy metal-associated domain"/>
    <property type="match status" value="1"/>
</dbReference>
<dbReference type="Proteomes" id="UP000245133">
    <property type="component" value="Unassembled WGS sequence"/>
</dbReference>
<comment type="caution">
    <text evidence="1">The sequence shown here is derived from an EMBL/GenBank/DDBJ whole genome shotgun (WGS) entry which is preliminary data.</text>
</comment>
<dbReference type="OrthoDB" id="9813965at2"/>
<dbReference type="EMBL" id="BFBB01000008">
    <property type="protein sequence ID" value="GBF51460.1"/>
    <property type="molecule type" value="Genomic_DNA"/>
</dbReference>
<dbReference type="GO" id="GO:0046872">
    <property type="term" value="F:metal ion binding"/>
    <property type="evidence" value="ECO:0007669"/>
    <property type="project" value="InterPro"/>
</dbReference>
<sequence>MVQYEVTGMSCNHCKITVETIFKTHNKQVTVDLSANHISVSNPLTLQEYESIGRELKEEGFVLGHPI</sequence>
<protein>
    <submittedName>
        <fullName evidence="1">Heavy metal-associated domain protein</fullName>
    </submittedName>
</protein>
<gene>
    <name evidence="1" type="ORF">LPTSP4_29980</name>
</gene>
<organism evidence="1 2">
    <name type="scientific">Leptospira ryugenii</name>
    <dbReference type="NCBI Taxonomy" id="1917863"/>
    <lineage>
        <taxon>Bacteria</taxon>
        <taxon>Pseudomonadati</taxon>
        <taxon>Spirochaetota</taxon>
        <taxon>Spirochaetia</taxon>
        <taxon>Leptospirales</taxon>
        <taxon>Leptospiraceae</taxon>
        <taxon>Leptospira</taxon>
    </lineage>
</organism>
<dbReference type="RefSeq" id="WP_108977795.1">
    <property type="nucleotide sequence ID" value="NZ_BFBB01000008.1"/>
</dbReference>
<evidence type="ECO:0000313" key="1">
    <source>
        <dbReference type="EMBL" id="GBF51460.1"/>
    </source>
</evidence>
<evidence type="ECO:0000313" key="2">
    <source>
        <dbReference type="Proteomes" id="UP000245133"/>
    </source>
</evidence>
<keyword evidence="2" id="KW-1185">Reference proteome</keyword>
<reference evidence="1 2" key="1">
    <citation type="submission" date="2018-02" db="EMBL/GenBank/DDBJ databases">
        <title>Novel Leptospira species isolated from soil and water in Japan.</title>
        <authorList>
            <person name="Nakao R."/>
            <person name="Masuzawa T."/>
        </authorList>
    </citation>
    <scope>NUCLEOTIDE SEQUENCE [LARGE SCALE GENOMIC DNA]</scope>
    <source>
        <strain evidence="1 2">YH101</strain>
    </source>
</reference>
<dbReference type="Gene3D" id="3.30.70.100">
    <property type="match status" value="1"/>
</dbReference>
<dbReference type="AlphaFoldDB" id="A0A2P2E3I8"/>